<keyword evidence="6" id="KW-1185">Reference proteome</keyword>
<evidence type="ECO:0000313" key="5">
    <source>
        <dbReference type="EMBL" id="CAH1266712.1"/>
    </source>
</evidence>
<dbReference type="InterPro" id="IPR001878">
    <property type="entry name" value="Znf_CCHC"/>
</dbReference>
<dbReference type="OrthoDB" id="10066033at2759"/>
<dbReference type="PANTHER" id="PTHR46888:SF1">
    <property type="entry name" value="RIBONUCLEASE H"/>
    <property type="match status" value="1"/>
</dbReference>
<reference evidence="5" key="1">
    <citation type="submission" date="2022-01" db="EMBL/GenBank/DDBJ databases">
        <authorList>
            <person name="Braso-Vives M."/>
        </authorList>
    </citation>
    <scope>NUCLEOTIDE SEQUENCE</scope>
</reference>
<evidence type="ECO:0000259" key="3">
    <source>
        <dbReference type="PROSITE" id="PS50158"/>
    </source>
</evidence>
<dbReference type="InterPro" id="IPR038269">
    <property type="entry name" value="SCAN_sf"/>
</dbReference>
<proteinExistence type="predicted"/>
<dbReference type="CDD" id="cd00303">
    <property type="entry name" value="retropepsin_like"/>
    <property type="match status" value="1"/>
</dbReference>
<dbReference type="SUPFAM" id="SSF50630">
    <property type="entry name" value="Acid proteases"/>
    <property type="match status" value="1"/>
</dbReference>
<name>A0A8K0A568_BRALA</name>
<dbReference type="InterPro" id="IPR036875">
    <property type="entry name" value="Znf_CCHC_sf"/>
</dbReference>
<dbReference type="PROSITE" id="PS50804">
    <property type="entry name" value="SCAN_BOX"/>
    <property type="match status" value="1"/>
</dbReference>
<feature type="region of interest" description="Disordered" evidence="2">
    <location>
        <begin position="246"/>
        <end position="275"/>
    </location>
</feature>
<gene>
    <name evidence="5" type="primary">Hypp3542</name>
    <name evidence="5" type="ORF">BLAG_LOCUS20262</name>
</gene>
<accession>A0A8K0A568</accession>
<feature type="domain" description="CCHC-type" evidence="3">
    <location>
        <begin position="282"/>
        <end position="297"/>
    </location>
</feature>
<keyword evidence="1" id="KW-0863">Zinc-finger</keyword>
<organism evidence="5 6">
    <name type="scientific">Branchiostoma lanceolatum</name>
    <name type="common">Common lancelet</name>
    <name type="synonym">Amphioxus lanceolatum</name>
    <dbReference type="NCBI Taxonomy" id="7740"/>
    <lineage>
        <taxon>Eukaryota</taxon>
        <taxon>Metazoa</taxon>
        <taxon>Chordata</taxon>
        <taxon>Cephalochordata</taxon>
        <taxon>Leptocardii</taxon>
        <taxon>Amphioxiformes</taxon>
        <taxon>Branchiostomatidae</taxon>
        <taxon>Branchiostoma</taxon>
    </lineage>
</organism>
<dbReference type="InterPro" id="IPR003309">
    <property type="entry name" value="SCAN_dom"/>
</dbReference>
<feature type="region of interest" description="Disordered" evidence="2">
    <location>
        <begin position="29"/>
        <end position="52"/>
    </location>
</feature>
<dbReference type="Pfam" id="PF02023">
    <property type="entry name" value="SCAN"/>
    <property type="match status" value="1"/>
</dbReference>
<sequence>MDVLIAQAKEMGLEGPDMLEFVEKQQALEREEREKQQALERDERARERDAQRKHELEMEALKLKQAEKCGTGEVKAKAPRLPCYVEGEEIDGYLLRFERFARANEWKEHLWAPTLSALLTGKALDVFSRMSEADAKDNDKVKEAVLKRYELTEDGFRKKFRTELPQEGEAPDQYITRLGSYLDRWLDLAGTPKTYEGMCNKIIQEQFLDSCPVDLAVWLRERKLGSLEEIGTLSEQYLIAHDRNLAEGARPRNSPSSGGGVSTRKSGHGSSRERGGGFRGTCYHCYESGHLIADCPSLKRESPKKSMLAQSMFAQGRAKAVDADGISGEKSRYSSSGAVNGRKVTVYRDTGSSKTYVNQKLVPRYAYQEDKIRVRLANGTVDTIPTARVELEVGGDAKVVEVGVMNTPYPVLLGNDYRQACVTSVASPVATQESRTELVPRYQIPARRKQGYRDVNCPPTADVKSRSIVEERIQKLMREDPVYRRGRLR</sequence>
<keyword evidence="1" id="KW-0862">Zinc</keyword>
<evidence type="ECO:0000259" key="4">
    <source>
        <dbReference type="PROSITE" id="PS50804"/>
    </source>
</evidence>
<dbReference type="Gene3D" id="1.10.4020.10">
    <property type="entry name" value="DNA breaking-rejoining enzymes"/>
    <property type="match status" value="1"/>
</dbReference>
<dbReference type="PANTHER" id="PTHR46888">
    <property type="entry name" value="ZINC KNUCKLE DOMAINCONTAINING PROTEIN-RELATED"/>
    <property type="match status" value="1"/>
</dbReference>
<dbReference type="Gene3D" id="4.10.60.10">
    <property type="entry name" value="Zinc finger, CCHC-type"/>
    <property type="match status" value="1"/>
</dbReference>
<evidence type="ECO:0000256" key="1">
    <source>
        <dbReference type="PROSITE-ProRule" id="PRU00047"/>
    </source>
</evidence>
<feature type="domain" description="SCAN box" evidence="4">
    <location>
        <begin position="157"/>
        <end position="235"/>
    </location>
</feature>
<dbReference type="Proteomes" id="UP000838412">
    <property type="component" value="Chromosome 6"/>
</dbReference>
<dbReference type="InterPro" id="IPR021109">
    <property type="entry name" value="Peptidase_aspartic_dom_sf"/>
</dbReference>
<dbReference type="SMART" id="SM00343">
    <property type="entry name" value="ZnF_C2HC"/>
    <property type="match status" value="1"/>
</dbReference>
<dbReference type="EMBL" id="OV696691">
    <property type="protein sequence ID" value="CAH1266712.1"/>
    <property type="molecule type" value="Genomic_DNA"/>
</dbReference>
<keyword evidence="1" id="KW-0479">Metal-binding</keyword>
<evidence type="ECO:0000256" key="2">
    <source>
        <dbReference type="SAM" id="MobiDB-lite"/>
    </source>
</evidence>
<protein>
    <submittedName>
        <fullName evidence="5">Hypp3542 protein</fullName>
    </submittedName>
</protein>
<dbReference type="Gene3D" id="2.40.70.10">
    <property type="entry name" value="Acid Proteases"/>
    <property type="match status" value="1"/>
</dbReference>
<dbReference type="AlphaFoldDB" id="A0A8K0A568"/>
<dbReference type="PROSITE" id="PS50158">
    <property type="entry name" value="ZF_CCHC"/>
    <property type="match status" value="1"/>
</dbReference>
<dbReference type="GO" id="GO:0008270">
    <property type="term" value="F:zinc ion binding"/>
    <property type="evidence" value="ECO:0007669"/>
    <property type="project" value="UniProtKB-KW"/>
</dbReference>
<dbReference type="SUPFAM" id="SSF57756">
    <property type="entry name" value="Retrovirus zinc finger-like domains"/>
    <property type="match status" value="1"/>
</dbReference>
<dbReference type="GO" id="GO:0003676">
    <property type="term" value="F:nucleic acid binding"/>
    <property type="evidence" value="ECO:0007669"/>
    <property type="project" value="InterPro"/>
</dbReference>
<dbReference type="SUPFAM" id="SSF47353">
    <property type="entry name" value="Retrovirus capsid dimerization domain-like"/>
    <property type="match status" value="1"/>
</dbReference>
<evidence type="ECO:0000313" key="6">
    <source>
        <dbReference type="Proteomes" id="UP000838412"/>
    </source>
</evidence>
<dbReference type="Pfam" id="PF13975">
    <property type="entry name" value="gag-asp_proteas"/>
    <property type="match status" value="1"/>
</dbReference>